<proteinExistence type="predicted"/>
<evidence type="ECO:0000313" key="2">
    <source>
        <dbReference type="Proteomes" id="UP000182761"/>
    </source>
</evidence>
<reference evidence="1 2" key="1">
    <citation type="submission" date="2016-01" db="EMBL/GenBank/DDBJ databases">
        <authorList>
            <person name="McClelland M."/>
            <person name="Jain A."/>
            <person name="Saraogi P."/>
            <person name="Mendelson R."/>
            <person name="Westerman R."/>
            <person name="SanMiguel P."/>
            <person name="Csonka L."/>
        </authorList>
    </citation>
    <scope>NUCLEOTIDE SEQUENCE [LARGE SCALE GENOMIC DNA]</scope>
    <source>
        <strain evidence="1 2">R-53146</strain>
    </source>
</reference>
<dbReference type="AlphaFoldDB" id="A0A0X3AMX1"/>
<gene>
    <name evidence="1" type="ORF">Ga0061079_1036</name>
</gene>
<dbReference type="Proteomes" id="UP000182761">
    <property type="component" value="Unassembled WGS sequence"/>
</dbReference>
<name>A0A0X3AMX1_9FLAO</name>
<sequence>MISCIKYDSKQRKREYFEIDDLETLIIQFESLPDYSGTTLELKKNTIKLKFQVTYDDYYRITFYVEEHDKSILEKKEFGLKCITLFFEDDEKFKDLAENPLEYFKKDRKVTRSEIFNDQINTTVISQTKKNLINAQIYKTYKGKNYTKEEWVKLEQKLFETYAQKNNLRTAIDIEKEKRKKEGGFFLGEKEVKD</sequence>
<dbReference type="RefSeq" id="WP_055424926.1">
    <property type="nucleotide sequence ID" value="NZ_FCOR01000003.1"/>
</dbReference>
<dbReference type="EMBL" id="FCOR01000003">
    <property type="protein sequence ID" value="CVK15696.1"/>
    <property type="molecule type" value="Genomic_DNA"/>
</dbReference>
<keyword evidence="2" id="KW-1185">Reference proteome</keyword>
<dbReference type="STRING" id="1586267.GCA_001418685_00527"/>
<dbReference type="OrthoDB" id="1014182at2"/>
<evidence type="ECO:0000313" key="1">
    <source>
        <dbReference type="EMBL" id="CVK15696.1"/>
    </source>
</evidence>
<protein>
    <submittedName>
        <fullName evidence="1">Uncharacterized protein</fullName>
    </submittedName>
</protein>
<accession>A0A0X3AMX1</accession>
<organism evidence="1 2">
    <name type="scientific">Apibacter mensalis</name>
    <dbReference type="NCBI Taxonomy" id="1586267"/>
    <lineage>
        <taxon>Bacteria</taxon>
        <taxon>Pseudomonadati</taxon>
        <taxon>Bacteroidota</taxon>
        <taxon>Flavobacteriia</taxon>
        <taxon>Flavobacteriales</taxon>
        <taxon>Weeksellaceae</taxon>
        <taxon>Apibacter</taxon>
    </lineage>
</organism>